<gene>
    <name evidence="3" type="ORF">ACFQ08_27705</name>
</gene>
<dbReference type="EMBL" id="JBHTHX010001286">
    <property type="protein sequence ID" value="MFD0888340.1"/>
    <property type="molecule type" value="Genomic_DNA"/>
</dbReference>
<feature type="domain" description="Condensation" evidence="2">
    <location>
        <begin position="9"/>
        <end position="237"/>
    </location>
</feature>
<name>A0ABW3DWX2_9ACTN</name>
<dbReference type="InterPro" id="IPR001242">
    <property type="entry name" value="Condensation_dom"/>
</dbReference>
<dbReference type="PANTHER" id="PTHR45527">
    <property type="entry name" value="NONRIBOSOMAL PEPTIDE SYNTHETASE"/>
    <property type="match status" value="1"/>
</dbReference>
<dbReference type="PROSITE" id="PS00455">
    <property type="entry name" value="AMP_BINDING"/>
    <property type="match status" value="1"/>
</dbReference>
<dbReference type="Gene3D" id="2.30.38.10">
    <property type="entry name" value="Luciferase, Domain 3"/>
    <property type="match status" value="1"/>
</dbReference>
<feature type="non-terminal residue" evidence="3">
    <location>
        <position position="598"/>
    </location>
</feature>
<dbReference type="Pfam" id="PF00668">
    <property type="entry name" value="Condensation"/>
    <property type="match status" value="1"/>
</dbReference>
<reference evidence="4" key="1">
    <citation type="journal article" date="2019" name="Int. J. Syst. Evol. Microbiol.">
        <title>The Global Catalogue of Microorganisms (GCM) 10K type strain sequencing project: providing services to taxonomists for standard genome sequencing and annotation.</title>
        <authorList>
            <consortium name="The Broad Institute Genomics Platform"/>
            <consortium name="The Broad Institute Genome Sequencing Center for Infectious Disease"/>
            <person name="Wu L."/>
            <person name="Ma J."/>
        </authorList>
    </citation>
    <scope>NUCLEOTIDE SEQUENCE [LARGE SCALE GENOMIC DNA]</scope>
    <source>
        <strain evidence="4">CCUG 62974</strain>
    </source>
</reference>
<dbReference type="InterPro" id="IPR020845">
    <property type="entry name" value="AMP-binding_CS"/>
</dbReference>
<dbReference type="Proteomes" id="UP001597024">
    <property type="component" value="Unassembled WGS sequence"/>
</dbReference>
<proteinExistence type="predicted"/>
<evidence type="ECO:0000313" key="3">
    <source>
        <dbReference type="EMBL" id="MFD0888340.1"/>
    </source>
</evidence>
<feature type="domain" description="AMP-dependent synthetase/ligase" evidence="1">
    <location>
        <begin position="259"/>
        <end position="597"/>
    </location>
</feature>
<dbReference type="Pfam" id="PF00501">
    <property type="entry name" value="AMP-binding"/>
    <property type="match status" value="1"/>
</dbReference>
<dbReference type="Gene3D" id="3.40.50.980">
    <property type="match status" value="2"/>
</dbReference>
<dbReference type="SUPFAM" id="SSF56801">
    <property type="entry name" value="Acetyl-CoA synthetase-like"/>
    <property type="match status" value="1"/>
</dbReference>
<dbReference type="InterPro" id="IPR000873">
    <property type="entry name" value="AMP-dep_synth/lig_dom"/>
</dbReference>
<dbReference type="CDD" id="cd05930">
    <property type="entry name" value="A_NRPS"/>
    <property type="match status" value="1"/>
</dbReference>
<organism evidence="3 4">
    <name type="scientific">Streptosporangium algeriense</name>
    <dbReference type="NCBI Taxonomy" id="1682748"/>
    <lineage>
        <taxon>Bacteria</taxon>
        <taxon>Bacillati</taxon>
        <taxon>Actinomycetota</taxon>
        <taxon>Actinomycetes</taxon>
        <taxon>Streptosporangiales</taxon>
        <taxon>Streptosporangiaceae</taxon>
        <taxon>Streptosporangium</taxon>
    </lineage>
</organism>
<keyword evidence="4" id="KW-1185">Reference proteome</keyword>
<evidence type="ECO:0000259" key="1">
    <source>
        <dbReference type="Pfam" id="PF00501"/>
    </source>
</evidence>
<accession>A0ABW3DWX2</accession>
<dbReference type="SUPFAM" id="SSF52777">
    <property type="entry name" value="CoA-dependent acyltransferases"/>
    <property type="match status" value="1"/>
</dbReference>
<evidence type="ECO:0000313" key="4">
    <source>
        <dbReference type="Proteomes" id="UP001597024"/>
    </source>
</evidence>
<feature type="non-terminal residue" evidence="3">
    <location>
        <position position="1"/>
    </location>
</feature>
<dbReference type="PANTHER" id="PTHR45527:SF1">
    <property type="entry name" value="FATTY ACID SYNTHASE"/>
    <property type="match status" value="1"/>
</dbReference>
<sequence length="598" mass="65003">PYDRHRTDDQRAVTPAESGLTLSADLSRRLYAAARECRVTVNTLLQGAWAVLLARYSGERAVCFGATVASRPDDLDGAGSMIGLMINTLPVLAEVDQDADLGRWLRRLQEEQAEARRHGHMSLTEVRDCAPPREDPTLFDSIVAFDNYPADLEIGERYGLRFPDITASNSSSYPMTVIVHAGERLSLLLHYDSELFDAATAERIAGHLGVLLGEIARDPERKVGDLPILTEEEHRRIVHEWTATASAADIDRRVEQMVAEHARLRPDAVALSQGGRHVGYAELDRQANRFAHQLLAMGVGRETLVGISVERSIEAIVAVLGVLKAGGVYLPLDPDFPAERLRTMIDDARPPLLLTQEHLLGRLPETEAVVLPVERVIALAATRPETAPPIPGGPRDMAYVIYTSGSTGRPKGAAIEHRALCNIVIVGHRWYGVGPGSRVMQLYTMSFDGSVWEIFKTLTAGATLVIPDPDVQRSPTTLARHLHEQGITAMTMPPAAVVAVDPRAVPGLTSLGLAGDVLPPELAHEWSPGRRLLNIYGPTETTVTVCTFCAEEGVVYRNVPIGAPADNVRLYVLDDRLRVVPVGVTGELYVGGAGLARL</sequence>
<comment type="caution">
    <text evidence="3">The sequence shown here is derived from an EMBL/GenBank/DDBJ whole genome shotgun (WGS) entry which is preliminary data.</text>
</comment>
<dbReference type="Gene3D" id="3.30.559.30">
    <property type="entry name" value="Nonribosomal peptide synthetase, condensation domain"/>
    <property type="match status" value="1"/>
</dbReference>
<evidence type="ECO:0000259" key="2">
    <source>
        <dbReference type="Pfam" id="PF00668"/>
    </source>
</evidence>
<protein>
    <submittedName>
        <fullName evidence="3">AMP-binding protein</fullName>
    </submittedName>
</protein>